<comment type="caution">
    <text evidence="1">The sequence shown here is derived from an EMBL/GenBank/DDBJ whole genome shotgun (WGS) entry which is preliminary data.</text>
</comment>
<evidence type="ECO:0000313" key="1">
    <source>
        <dbReference type="EMBL" id="OLP93897.1"/>
    </source>
</evidence>
<keyword evidence="2" id="KW-1185">Reference proteome</keyword>
<gene>
    <name evidence="1" type="ORF">AK812_SmicGene24138</name>
</gene>
<dbReference type="AlphaFoldDB" id="A0A1Q9DFD1"/>
<evidence type="ECO:0000313" key="2">
    <source>
        <dbReference type="Proteomes" id="UP000186817"/>
    </source>
</evidence>
<organism evidence="1 2">
    <name type="scientific">Symbiodinium microadriaticum</name>
    <name type="common">Dinoflagellate</name>
    <name type="synonym">Zooxanthella microadriatica</name>
    <dbReference type="NCBI Taxonomy" id="2951"/>
    <lineage>
        <taxon>Eukaryota</taxon>
        <taxon>Sar</taxon>
        <taxon>Alveolata</taxon>
        <taxon>Dinophyceae</taxon>
        <taxon>Suessiales</taxon>
        <taxon>Symbiodiniaceae</taxon>
        <taxon>Symbiodinium</taxon>
    </lineage>
</organism>
<proteinExistence type="predicted"/>
<accession>A0A1Q9DFD1</accession>
<sequence>MFYGQASRYVYYDEEGVGHEVLQREGGELGASLSRLANVQVHLRKTRAWNAAGGEPAGLCWTGNWALPPQQQGLLVRGSPLGSREFVSSTLAAKRGQQGELLARLLALQELQSEWMLLLLFAAQRCNYLLRTVPPSLAEEFAASHDAAISRCLAVLLAGGEDSLDLPSLSEKRAQLPLRMGGLGLSSAREHRQAAYGASWADTVGALRKCHPGTLAKLVRPFTDLALPGTPPSAREAEQAAQSL</sequence>
<dbReference type="OrthoDB" id="449313at2759"/>
<dbReference type="EMBL" id="LSRX01000565">
    <property type="protein sequence ID" value="OLP93897.1"/>
    <property type="molecule type" value="Genomic_DNA"/>
</dbReference>
<protein>
    <submittedName>
        <fullName evidence="1">Uncharacterized protein</fullName>
    </submittedName>
</protein>
<reference evidence="1 2" key="1">
    <citation type="submission" date="2016-02" db="EMBL/GenBank/DDBJ databases">
        <title>Genome analysis of coral dinoflagellate symbionts highlights evolutionary adaptations to a symbiotic lifestyle.</title>
        <authorList>
            <person name="Aranda M."/>
            <person name="Li Y."/>
            <person name="Liew Y.J."/>
            <person name="Baumgarten S."/>
            <person name="Simakov O."/>
            <person name="Wilson M."/>
            <person name="Piel J."/>
            <person name="Ashoor H."/>
            <person name="Bougouffa S."/>
            <person name="Bajic V.B."/>
            <person name="Ryu T."/>
            <person name="Ravasi T."/>
            <person name="Bayer T."/>
            <person name="Micklem G."/>
            <person name="Kim H."/>
            <person name="Bhak J."/>
            <person name="Lajeunesse T.C."/>
            <person name="Voolstra C.R."/>
        </authorList>
    </citation>
    <scope>NUCLEOTIDE SEQUENCE [LARGE SCALE GENOMIC DNA]</scope>
    <source>
        <strain evidence="1 2">CCMP2467</strain>
    </source>
</reference>
<name>A0A1Q9DFD1_SYMMI</name>
<dbReference type="Proteomes" id="UP000186817">
    <property type="component" value="Unassembled WGS sequence"/>
</dbReference>